<evidence type="ECO:0000256" key="1">
    <source>
        <dbReference type="SAM" id="MobiDB-lite"/>
    </source>
</evidence>
<evidence type="ECO:0000313" key="3">
    <source>
        <dbReference type="Proteomes" id="UP000274515"/>
    </source>
</evidence>
<feature type="region of interest" description="Disordered" evidence="1">
    <location>
        <begin position="1"/>
        <end position="24"/>
    </location>
</feature>
<gene>
    <name evidence="2" type="ORF">EIL87_10225</name>
</gene>
<dbReference type="OrthoDB" id="9907179at2"/>
<evidence type="ECO:0000313" key="2">
    <source>
        <dbReference type="EMBL" id="RRO17641.1"/>
    </source>
</evidence>
<dbReference type="RefSeq" id="WP_125089972.1">
    <property type="nucleotide sequence ID" value="NZ_RSAA01000008.1"/>
</dbReference>
<proteinExistence type="predicted"/>
<protein>
    <submittedName>
        <fullName evidence="2">Uncharacterized protein</fullName>
    </submittedName>
</protein>
<organism evidence="2 3">
    <name type="scientific">Saccharopolyspora rhizosphaerae</name>
    <dbReference type="NCBI Taxonomy" id="2492662"/>
    <lineage>
        <taxon>Bacteria</taxon>
        <taxon>Bacillati</taxon>
        <taxon>Actinomycetota</taxon>
        <taxon>Actinomycetes</taxon>
        <taxon>Pseudonocardiales</taxon>
        <taxon>Pseudonocardiaceae</taxon>
        <taxon>Saccharopolyspora</taxon>
    </lineage>
</organism>
<dbReference type="AlphaFoldDB" id="A0A3R8P6M3"/>
<accession>A0A3R8P6M3</accession>
<dbReference type="Proteomes" id="UP000274515">
    <property type="component" value="Unassembled WGS sequence"/>
</dbReference>
<keyword evidence="3" id="KW-1185">Reference proteome</keyword>
<reference evidence="2 3" key="1">
    <citation type="submission" date="2018-11" db="EMBL/GenBank/DDBJ databases">
        <title>Saccharopolyspora rhizosphaerae sp. nov., an actinomycete isolated from rhizosphere soil in Thailand.</title>
        <authorList>
            <person name="Intra B."/>
            <person name="Euanorasetr J."/>
            <person name="Take A."/>
            <person name="Inahashi Y."/>
            <person name="Mori M."/>
            <person name="Panbangred W."/>
            <person name="Matsumoto A."/>
        </authorList>
    </citation>
    <scope>NUCLEOTIDE SEQUENCE [LARGE SCALE GENOMIC DNA]</scope>
    <source>
        <strain evidence="2 3">H219</strain>
    </source>
</reference>
<name>A0A3R8P6M3_9PSEU</name>
<comment type="caution">
    <text evidence="2">The sequence shown here is derived from an EMBL/GenBank/DDBJ whole genome shotgun (WGS) entry which is preliminary data.</text>
</comment>
<sequence length="83" mass="8648">MASELRDSTSGLEGAAKSVPPMPEVTISNQNVGYTLSEITKAAAAVAAGVEDIANKIDASDGSYAEVDNRNAEDLYGVPKFTR</sequence>
<dbReference type="EMBL" id="RSAA01000008">
    <property type="protein sequence ID" value="RRO17641.1"/>
    <property type="molecule type" value="Genomic_DNA"/>
</dbReference>